<dbReference type="OrthoDB" id="7469880at2"/>
<comment type="caution">
    <text evidence="1">The sequence shown here is derived from an EMBL/GenBank/DDBJ whole genome shotgun (WGS) entry which is preliminary data.</text>
</comment>
<dbReference type="RefSeq" id="WP_047003773.1">
    <property type="nucleotide sequence ID" value="NZ_LBHB01000002.1"/>
</dbReference>
<sequence>MAAPATICAIERSAVCVVDGDTLRIGERRVRLTGFDTPEIEGACPAERVKAVEAREELLRWLNAGPFELDGGADPERDKYGRELRAARRGSDLLADHMLAAGLAHGGGWADWGEIDWCAGT</sequence>
<evidence type="ECO:0000313" key="1">
    <source>
        <dbReference type="EMBL" id="KLE34127.1"/>
    </source>
</evidence>
<dbReference type="STRING" id="1581420.AAW00_07545"/>
<dbReference type="EMBL" id="LBHB01000002">
    <property type="protein sequence ID" value="KLE34127.1"/>
    <property type="molecule type" value="Genomic_DNA"/>
</dbReference>
<dbReference type="PATRIC" id="fig|1581420.6.peg.1542"/>
<dbReference type="AlphaFoldDB" id="A0A0G9MTS4"/>
<name>A0A0G9MTS4_9SPHN</name>
<gene>
    <name evidence="1" type="ORF">AAW00_07545</name>
</gene>
<evidence type="ECO:0008006" key="3">
    <source>
        <dbReference type="Google" id="ProtNLM"/>
    </source>
</evidence>
<keyword evidence="2" id="KW-1185">Reference proteome</keyword>
<dbReference type="Gene3D" id="2.40.50.90">
    <property type="match status" value="1"/>
</dbReference>
<proteinExistence type="predicted"/>
<protein>
    <recommendedName>
        <fullName evidence="3">Nuclease</fullName>
    </recommendedName>
</protein>
<dbReference type="Proteomes" id="UP000053464">
    <property type="component" value="Unassembled WGS sequence"/>
</dbReference>
<organism evidence="1 2">
    <name type="scientific">Aurantiacibacter luteus</name>
    <dbReference type="NCBI Taxonomy" id="1581420"/>
    <lineage>
        <taxon>Bacteria</taxon>
        <taxon>Pseudomonadati</taxon>
        <taxon>Pseudomonadota</taxon>
        <taxon>Alphaproteobacteria</taxon>
        <taxon>Sphingomonadales</taxon>
        <taxon>Erythrobacteraceae</taxon>
        <taxon>Aurantiacibacter</taxon>
    </lineage>
</organism>
<dbReference type="SUPFAM" id="SSF50199">
    <property type="entry name" value="Staphylococcal nuclease"/>
    <property type="match status" value="1"/>
</dbReference>
<dbReference type="InterPro" id="IPR035437">
    <property type="entry name" value="SNase_OB-fold_sf"/>
</dbReference>
<accession>A0A0G9MTS4</accession>
<evidence type="ECO:0000313" key="2">
    <source>
        <dbReference type="Proteomes" id="UP000053464"/>
    </source>
</evidence>
<reference evidence="1 2" key="1">
    <citation type="submission" date="2015-04" db="EMBL/GenBank/DDBJ databases">
        <title>The draft genome sequence of Erythrobacter luteus KA37.</title>
        <authorList>
            <person name="Zhuang L."/>
            <person name="Liu Y."/>
            <person name="Shao Z."/>
        </authorList>
    </citation>
    <scope>NUCLEOTIDE SEQUENCE [LARGE SCALE GENOMIC DNA]</scope>
    <source>
        <strain evidence="1 2">KA37</strain>
    </source>
</reference>